<reference evidence="2" key="1">
    <citation type="journal article" date="2014" name="Int. J. Syst. Evol. Microbiol.">
        <title>Complete genome sequence of Corynebacterium casei LMG S-19264T (=DSM 44701T), isolated from a smear-ripened cheese.</title>
        <authorList>
            <consortium name="US DOE Joint Genome Institute (JGI-PGF)"/>
            <person name="Walter F."/>
            <person name="Albersmeier A."/>
            <person name="Kalinowski J."/>
            <person name="Ruckert C."/>
        </authorList>
    </citation>
    <scope>NUCLEOTIDE SEQUENCE</scope>
    <source>
        <strain evidence="2">JCM 4654</strain>
    </source>
</reference>
<evidence type="ECO:0000313" key="2">
    <source>
        <dbReference type="EMBL" id="GHD89671.1"/>
    </source>
</evidence>
<gene>
    <name evidence="2" type="ORF">GCM10010508_31600</name>
</gene>
<name>A0A918Y4J5_9ACTN</name>
<dbReference type="AlphaFoldDB" id="A0A918Y4J5"/>
<organism evidence="2 3">
    <name type="scientific">Streptomyces naganishii JCM 4654</name>
    <dbReference type="NCBI Taxonomy" id="1306179"/>
    <lineage>
        <taxon>Bacteria</taxon>
        <taxon>Bacillati</taxon>
        <taxon>Actinomycetota</taxon>
        <taxon>Actinomycetes</taxon>
        <taxon>Kitasatosporales</taxon>
        <taxon>Streptomycetaceae</taxon>
        <taxon>Streptomyces</taxon>
    </lineage>
</organism>
<dbReference type="EMBL" id="BMVF01000007">
    <property type="protein sequence ID" value="GHD89671.1"/>
    <property type="molecule type" value="Genomic_DNA"/>
</dbReference>
<protein>
    <submittedName>
        <fullName evidence="2">Uncharacterized protein</fullName>
    </submittedName>
</protein>
<comment type="caution">
    <text evidence="2">The sequence shown here is derived from an EMBL/GenBank/DDBJ whole genome shotgun (WGS) entry which is preliminary data.</text>
</comment>
<proteinExistence type="predicted"/>
<feature type="region of interest" description="Disordered" evidence="1">
    <location>
        <begin position="25"/>
        <end position="60"/>
    </location>
</feature>
<dbReference type="Proteomes" id="UP000608955">
    <property type="component" value="Unassembled WGS sequence"/>
</dbReference>
<evidence type="ECO:0000256" key="1">
    <source>
        <dbReference type="SAM" id="MobiDB-lite"/>
    </source>
</evidence>
<sequence>MLMRALPAVDADPCGLSIAYGLSIAPTPQPRARPERPRPAGPWPAGGERMPRGTFPEPEP</sequence>
<accession>A0A918Y4J5</accession>
<evidence type="ECO:0000313" key="3">
    <source>
        <dbReference type="Proteomes" id="UP000608955"/>
    </source>
</evidence>
<reference evidence="2" key="2">
    <citation type="submission" date="2020-09" db="EMBL/GenBank/DDBJ databases">
        <authorList>
            <person name="Sun Q."/>
            <person name="Ohkuma M."/>
        </authorList>
    </citation>
    <scope>NUCLEOTIDE SEQUENCE</scope>
    <source>
        <strain evidence="2">JCM 4654</strain>
    </source>
</reference>
<keyword evidence="3" id="KW-1185">Reference proteome</keyword>